<name>A0A2U1CQQ7_9BURK</name>
<reference evidence="1 2" key="1">
    <citation type="submission" date="2018-04" db="EMBL/GenBank/DDBJ databases">
        <title>Genomic Encyclopedia of Type Strains, Phase IV (KMG-IV): sequencing the most valuable type-strain genomes for metagenomic binning, comparative biology and taxonomic classification.</title>
        <authorList>
            <person name="Goeker M."/>
        </authorList>
    </citation>
    <scope>NUCLEOTIDE SEQUENCE [LARGE SCALE GENOMIC DNA]</scope>
    <source>
        <strain evidence="1 2">DSM 10065</strain>
    </source>
</reference>
<protein>
    <recommendedName>
        <fullName evidence="3">Lipoprotein</fullName>
    </recommendedName>
</protein>
<evidence type="ECO:0008006" key="3">
    <source>
        <dbReference type="Google" id="ProtNLM"/>
    </source>
</evidence>
<evidence type="ECO:0000313" key="1">
    <source>
        <dbReference type="EMBL" id="PVY68174.1"/>
    </source>
</evidence>
<dbReference type="OrthoDB" id="8634872at2"/>
<comment type="caution">
    <text evidence="1">The sequence shown here is derived from an EMBL/GenBank/DDBJ whole genome shotgun (WGS) entry which is preliminary data.</text>
</comment>
<sequence>MSDTEGKQANGRRAWLMLGAVAALMAGCVGAPGPKPPTEDKQTACGQAAAGDAWVGNWLAVDKRKGIAGELHVQMTLNQDGSMAYAEQLKRSGKPNQTLNETGCWQRAGETLVMRTTHSNAVAVEQGDPIYTNEYEVQLRGGQMVLNGPEGPLGFKRMPGDYRLPVF</sequence>
<dbReference type="EMBL" id="QEKO01000001">
    <property type="protein sequence ID" value="PVY68174.1"/>
    <property type="molecule type" value="Genomic_DNA"/>
</dbReference>
<proteinExistence type="predicted"/>
<dbReference type="AlphaFoldDB" id="A0A2U1CQQ7"/>
<dbReference type="PROSITE" id="PS51257">
    <property type="entry name" value="PROKAR_LIPOPROTEIN"/>
    <property type="match status" value="1"/>
</dbReference>
<accession>A0A2U1CQQ7</accession>
<keyword evidence="2" id="KW-1185">Reference proteome</keyword>
<dbReference type="Proteomes" id="UP000246145">
    <property type="component" value="Unassembled WGS sequence"/>
</dbReference>
<dbReference type="RefSeq" id="WP_116517392.1">
    <property type="nucleotide sequence ID" value="NZ_JACCEX010000001.1"/>
</dbReference>
<organism evidence="1 2">
    <name type="scientific">Pusillimonas noertemannii</name>
    <dbReference type="NCBI Taxonomy" id="305977"/>
    <lineage>
        <taxon>Bacteria</taxon>
        <taxon>Pseudomonadati</taxon>
        <taxon>Pseudomonadota</taxon>
        <taxon>Betaproteobacteria</taxon>
        <taxon>Burkholderiales</taxon>
        <taxon>Alcaligenaceae</taxon>
        <taxon>Pusillimonas</taxon>
    </lineage>
</organism>
<gene>
    <name evidence="1" type="ORF">C7440_0563</name>
</gene>
<evidence type="ECO:0000313" key="2">
    <source>
        <dbReference type="Proteomes" id="UP000246145"/>
    </source>
</evidence>